<dbReference type="Gene3D" id="3.40.50.1110">
    <property type="entry name" value="SGNH hydrolase"/>
    <property type="match status" value="1"/>
</dbReference>
<feature type="disulfide bond" evidence="2">
    <location>
        <begin position="150"/>
        <end position="163"/>
    </location>
</feature>
<dbReference type="SUPFAM" id="SSF52266">
    <property type="entry name" value="SGNH hydrolase"/>
    <property type="match status" value="1"/>
</dbReference>
<keyword evidence="2" id="KW-1015">Disulfide bond</keyword>
<evidence type="ECO:0000313" key="5">
    <source>
        <dbReference type="Proteomes" id="UP000199341"/>
    </source>
</evidence>
<dbReference type="CDD" id="cd01823">
    <property type="entry name" value="SEST_like"/>
    <property type="match status" value="1"/>
</dbReference>
<dbReference type="OrthoDB" id="5503950at2"/>
<dbReference type="InterPro" id="IPR013830">
    <property type="entry name" value="SGNH_hydro"/>
</dbReference>
<dbReference type="InterPro" id="IPR036514">
    <property type="entry name" value="SGNH_hydro_sf"/>
</dbReference>
<sequence length="315" mass="32363">MAVRRGGTDSRGGTGTRRLGVAIAALGGALALTAAAVSPTAAVGRPEQGRHHGPALRYTALGDSYTAGPAIPTQVDAACARSDHDYPSLAAAAEHADLTDVSCSGATTAEMWQAQGTNPPQLDAVHRDTDLVTLQIGGNDIGFGSIIATCAALSATDPAGSPCEQHYTAGGTDQLTANVLQTAPKVAAVLRAIHTRAPHARVVVVGYPDLLPDDGVGCFPAVPFAAGDFPYLRDTEKRLNTMLRAEALLHGAAYTDTYTPTVGRDMCRAADVRWIEPLTPASPAAPAHPNAKGEQAMAAALERQLAHVLPGCGGR</sequence>
<evidence type="ECO:0000313" key="4">
    <source>
        <dbReference type="EMBL" id="SDO49931.1"/>
    </source>
</evidence>
<evidence type="ECO:0000259" key="3">
    <source>
        <dbReference type="Pfam" id="PF13472"/>
    </source>
</evidence>
<dbReference type="EMBL" id="FNIE01000010">
    <property type="protein sequence ID" value="SDO49931.1"/>
    <property type="molecule type" value="Genomic_DNA"/>
</dbReference>
<dbReference type="Pfam" id="PF13472">
    <property type="entry name" value="Lipase_GDSL_2"/>
    <property type="match status" value="1"/>
</dbReference>
<reference evidence="4 5" key="1">
    <citation type="submission" date="2016-10" db="EMBL/GenBank/DDBJ databases">
        <authorList>
            <person name="de Groot N.N."/>
        </authorList>
    </citation>
    <scope>NUCLEOTIDE SEQUENCE [LARGE SCALE GENOMIC DNA]</scope>
    <source>
        <strain evidence="4 5">CGMCC 4.2022</strain>
    </source>
</reference>
<evidence type="ECO:0000256" key="1">
    <source>
        <dbReference type="PIRSR" id="PIRSR637460-1"/>
    </source>
</evidence>
<proteinExistence type="predicted"/>
<accession>A0A1H0K2N7</accession>
<feature type="disulfide bond" evidence="2">
    <location>
        <begin position="79"/>
        <end position="103"/>
    </location>
</feature>
<dbReference type="RefSeq" id="WP_093786337.1">
    <property type="nucleotide sequence ID" value="NZ_FNIE01000010.1"/>
</dbReference>
<dbReference type="InterPro" id="IPR037460">
    <property type="entry name" value="SEST-like"/>
</dbReference>
<name>A0A1H0K2N7_9ACTN</name>
<dbReference type="GO" id="GO:0019433">
    <property type="term" value="P:triglyceride catabolic process"/>
    <property type="evidence" value="ECO:0007669"/>
    <property type="project" value="TreeGrafter"/>
</dbReference>
<feature type="active site" description="Nucleophile" evidence="1">
    <location>
        <position position="64"/>
    </location>
</feature>
<keyword evidence="5" id="KW-1185">Reference proteome</keyword>
<evidence type="ECO:0000256" key="2">
    <source>
        <dbReference type="PIRSR" id="PIRSR637460-2"/>
    </source>
</evidence>
<dbReference type="GO" id="GO:0004806">
    <property type="term" value="F:triacylglycerol lipase activity"/>
    <property type="evidence" value="ECO:0007669"/>
    <property type="project" value="TreeGrafter"/>
</dbReference>
<dbReference type="Proteomes" id="UP000199341">
    <property type="component" value="Unassembled WGS sequence"/>
</dbReference>
<dbReference type="AlphaFoldDB" id="A0A1H0K2N7"/>
<protein>
    <submittedName>
        <fullName evidence="4">Lysophospholipase L1</fullName>
    </submittedName>
</protein>
<dbReference type="STRING" id="310781.SAMN05216259_11079"/>
<organism evidence="4 5">
    <name type="scientific">Actinacidiphila guanduensis</name>
    <dbReference type="NCBI Taxonomy" id="310781"/>
    <lineage>
        <taxon>Bacteria</taxon>
        <taxon>Bacillati</taxon>
        <taxon>Actinomycetota</taxon>
        <taxon>Actinomycetes</taxon>
        <taxon>Kitasatosporales</taxon>
        <taxon>Streptomycetaceae</taxon>
        <taxon>Actinacidiphila</taxon>
    </lineage>
</organism>
<feature type="domain" description="SGNH hydrolase-type esterase" evidence="3">
    <location>
        <begin position="60"/>
        <end position="296"/>
    </location>
</feature>
<dbReference type="PANTHER" id="PTHR37981">
    <property type="entry name" value="LIPASE 2"/>
    <property type="match status" value="1"/>
</dbReference>
<dbReference type="PANTHER" id="PTHR37981:SF1">
    <property type="entry name" value="SGNH HYDROLASE-TYPE ESTERASE DOMAIN-CONTAINING PROTEIN"/>
    <property type="match status" value="1"/>
</dbReference>
<gene>
    <name evidence="4" type="ORF">SAMN05216259_11079</name>
</gene>
<feature type="active site" evidence="1">
    <location>
        <position position="288"/>
    </location>
</feature>